<feature type="compositionally biased region" description="Basic and acidic residues" evidence="3">
    <location>
        <begin position="616"/>
        <end position="628"/>
    </location>
</feature>
<proteinExistence type="predicted"/>
<dbReference type="EMBL" id="JAKJXO020000004">
    <property type="protein sequence ID" value="KAL1606755.1"/>
    <property type="molecule type" value="Genomic_DNA"/>
</dbReference>
<dbReference type="InterPro" id="IPR027417">
    <property type="entry name" value="P-loop_NTPase"/>
</dbReference>
<feature type="domain" description="GED" evidence="4">
    <location>
        <begin position="658"/>
        <end position="750"/>
    </location>
</feature>
<dbReference type="SUPFAM" id="SSF52540">
    <property type="entry name" value="P-loop containing nucleoside triphosphate hydrolases"/>
    <property type="match status" value="1"/>
</dbReference>
<keyword evidence="7" id="KW-1185">Reference proteome</keyword>
<keyword evidence="2" id="KW-0342">GTP-binding</keyword>
<evidence type="ECO:0000259" key="5">
    <source>
        <dbReference type="PROSITE" id="PS51718"/>
    </source>
</evidence>
<dbReference type="CDD" id="cd08771">
    <property type="entry name" value="DLP_1"/>
    <property type="match status" value="1"/>
</dbReference>
<dbReference type="PANTHER" id="PTHR11566:SF66">
    <property type="entry name" value="INTERFERON-INDUCED GTP-BINDING PROTEIN MX"/>
    <property type="match status" value="1"/>
</dbReference>
<evidence type="ECO:0000313" key="7">
    <source>
        <dbReference type="Proteomes" id="UP001521785"/>
    </source>
</evidence>
<organism evidence="6 7">
    <name type="scientific">Paraconiothyrium brasiliense</name>
    <dbReference type="NCBI Taxonomy" id="300254"/>
    <lineage>
        <taxon>Eukaryota</taxon>
        <taxon>Fungi</taxon>
        <taxon>Dikarya</taxon>
        <taxon>Ascomycota</taxon>
        <taxon>Pezizomycotina</taxon>
        <taxon>Dothideomycetes</taxon>
        <taxon>Pleosporomycetidae</taxon>
        <taxon>Pleosporales</taxon>
        <taxon>Massarineae</taxon>
        <taxon>Didymosphaeriaceae</taxon>
        <taxon>Paraconiothyrium</taxon>
    </lineage>
</organism>
<dbReference type="SMART" id="SM00053">
    <property type="entry name" value="DYNc"/>
    <property type="match status" value="1"/>
</dbReference>
<evidence type="ECO:0000313" key="6">
    <source>
        <dbReference type="EMBL" id="KAL1606755.1"/>
    </source>
</evidence>
<dbReference type="InterPro" id="IPR030381">
    <property type="entry name" value="G_DYNAMIN_dom"/>
</dbReference>
<dbReference type="InterPro" id="IPR001401">
    <property type="entry name" value="Dynamin_GTPase"/>
</dbReference>
<evidence type="ECO:0000256" key="1">
    <source>
        <dbReference type="ARBA" id="ARBA00022741"/>
    </source>
</evidence>
<evidence type="ECO:0000256" key="2">
    <source>
        <dbReference type="ARBA" id="ARBA00023134"/>
    </source>
</evidence>
<feature type="domain" description="Dynamin-type G" evidence="5">
    <location>
        <begin position="58"/>
        <end position="346"/>
    </location>
</feature>
<keyword evidence="1" id="KW-0547">Nucleotide-binding</keyword>
<evidence type="ECO:0000259" key="4">
    <source>
        <dbReference type="PROSITE" id="PS51388"/>
    </source>
</evidence>
<evidence type="ECO:0008006" key="8">
    <source>
        <dbReference type="Google" id="ProtNLM"/>
    </source>
</evidence>
<dbReference type="InterPro" id="IPR022812">
    <property type="entry name" value="Dynamin"/>
</dbReference>
<dbReference type="PRINTS" id="PR00195">
    <property type="entry name" value="DYNAMIN"/>
</dbReference>
<dbReference type="Pfam" id="PF01031">
    <property type="entry name" value="Dynamin_M"/>
    <property type="match status" value="1"/>
</dbReference>
<feature type="region of interest" description="Disordered" evidence="3">
    <location>
        <begin position="1"/>
        <end position="20"/>
    </location>
</feature>
<dbReference type="InterPro" id="IPR045063">
    <property type="entry name" value="Dynamin_N"/>
</dbReference>
<name>A0ABR3RQP3_9PLEO</name>
<dbReference type="InterPro" id="IPR020850">
    <property type="entry name" value="GED_dom"/>
</dbReference>
<dbReference type="Proteomes" id="UP001521785">
    <property type="component" value="Unassembled WGS sequence"/>
</dbReference>
<feature type="region of interest" description="Disordered" evidence="3">
    <location>
        <begin position="609"/>
        <end position="629"/>
    </location>
</feature>
<gene>
    <name evidence="6" type="ORF">SLS60_004162</name>
</gene>
<sequence length="751" mass="84616">MPWNTSGTEGGGALTPVTPMAINPDAVTTSSLKALQSEDQRKVMDIVDKLRRTGLGGIVELPQLVVCGDQSSGKSSVLEAITEIPFPRKENLCTRFATEIILRRAPNSMISITITPDKLRPKQEQTKFKSFNKTIDDFKQLPDVIEGATEAMGLGEVGGTGSRAFSRDVLSVQIDGPDRPQLTLVDLPGLIHSSNRSQTEADKELILNLVKEYISNPRTIILAVVSAKNDMANQIIVDYARKADRDNKRTLGIITKPDYLREGTENELSWIEIAQNKDVYLERGWHMLKNRGDNEMDSTFAERNEAEGLFFSKGRYVDLPRESVGIDALRERLSKLLLTHLIKELPSLKEEMNTKLQATSDEITMLGEKRSTITEQRMMLMKVSMQINDILNSAVKGFYESSFFGAIDMNANVDAKVNITRFRAVIQHRNLAFAENMRLRGHTYSIGVGPGDDHNEQAEIMKDEKELMRMSEDLLSDLPKPKMFTREQAIDWVKKTLERSRGYELPGTFQPMLISQLFWEQSQPWEKIALGHINGVAVICKEFVHKVLQYAAPAEFLPRITGLSVDAALKSSLAAAKQELAKLIKDKARHPMTYNHYFTTTLQKQRQRKHQKIAKKAAEASAEEKRMNDGSYQTLIKPDDLGEAMSKAIEQDMDRFSAGEALDYERAYYKDELKYFVASVCKECIERHLVEPLPNVILSPLVVAAMSEKEISFVAAEPPEITQQRAHLESRMAMIEKGLETFREAMGGLRR</sequence>
<dbReference type="Pfam" id="PF00350">
    <property type="entry name" value="Dynamin_N"/>
    <property type="match status" value="1"/>
</dbReference>
<protein>
    <recommendedName>
        <fullName evidence="8">Dynamin family protein</fullName>
    </recommendedName>
</protein>
<dbReference type="InterPro" id="IPR000375">
    <property type="entry name" value="Dynamin_stalk"/>
</dbReference>
<dbReference type="PROSITE" id="PS51718">
    <property type="entry name" value="G_DYNAMIN_2"/>
    <property type="match status" value="1"/>
</dbReference>
<evidence type="ECO:0000256" key="3">
    <source>
        <dbReference type="SAM" id="MobiDB-lite"/>
    </source>
</evidence>
<dbReference type="Gene3D" id="3.40.50.300">
    <property type="entry name" value="P-loop containing nucleotide triphosphate hydrolases"/>
    <property type="match status" value="1"/>
</dbReference>
<dbReference type="PROSITE" id="PS51388">
    <property type="entry name" value="GED"/>
    <property type="match status" value="1"/>
</dbReference>
<accession>A0ABR3RQP3</accession>
<reference evidence="6 7" key="1">
    <citation type="submission" date="2024-02" db="EMBL/GenBank/DDBJ databases">
        <title>De novo assembly and annotation of 12 fungi associated with fruit tree decline syndrome in Ontario, Canada.</title>
        <authorList>
            <person name="Sulman M."/>
            <person name="Ellouze W."/>
            <person name="Ilyukhin E."/>
        </authorList>
    </citation>
    <scope>NUCLEOTIDE SEQUENCE [LARGE SCALE GENOMIC DNA]</scope>
    <source>
        <strain evidence="6 7">M42-189</strain>
    </source>
</reference>
<comment type="caution">
    <text evidence="6">The sequence shown here is derived from an EMBL/GenBank/DDBJ whole genome shotgun (WGS) entry which is preliminary data.</text>
</comment>
<dbReference type="PANTHER" id="PTHR11566">
    <property type="entry name" value="DYNAMIN"/>
    <property type="match status" value="1"/>
</dbReference>